<dbReference type="PANTHER" id="PTHR30218">
    <property type="entry name" value="POLYPHOSPHATE KINASE"/>
    <property type="match status" value="1"/>
</dbReference>
<organism evidence="1">
    <name type="scientific">Streptomyces sp. SID7499</name>
    <dbReference type="NCBI Taxonomy" id="2706086"/>
    <lineage>
        <taxon>Bacteria</taxon>
        <taxon>Bacillati</taxon>
        <taxon>Actinomycetota</taxon>
        <taxon>Actinomycetes</taxon>
        <taxon>Kitasatosporales</taxon>
        <taxon>Streptomycetaceae</taxon>
        <taxon>Streptomyces</taxon>
    </lineage>
</organism>
<dbReference type="GO" id="GO:0009358">
    <property type="term" value="C:polyphosphate kinase complex"/>
    <property type="evidence" value="ECO:0007669"/>
    <property type="project" value="InterPro"/>
</dbReference>
<dbReference type="InterPro" id="IPR003414">
    <property type="entry name" value="PP_kinase"/>
</dbReference>
<keyword evidence="1" id="KW-0418">Kinase</keyword>
<keyword evidence="1" id="KW-0808">Transferase</keyword>
<gene>
    <name evidence="1" type="ORF">G3M58_42105</name>
</gene>
<protein>
    <submittedName>
        <fullName evidence="1">RNA degradosome polyphosphate kinase</fullName>
        <ecNumber evidence="1">2.7.4.1</ecNumber>
    </submittedName>
</protein>
<dbReference type="AlphaFoldDB" id="A0A6G3X5H0"/>
<accession>A0A6G3X5H0</accession>
<evidence type="ECO:0000313" key="1">
    <source>
        <dbReference type="EMBL" id="NEE13036.1"/>
    </source>
</evidence>
<dbReference type="EC" id="2.7.4.1" evidence="1"/>
<name>A0A6G3X5H0_9ACTN</name>
<dbReference type="GO" id="GO:0006799">
    <property type="term" value="P:polyphosphate biosynthetic process"/>
    <property type="evidence" value="ECO:0007669"/>
    <property type="project" value="InterPro"/>
</dbReference>
<proteinExistence type="predicted"/>
<feature type="non-terminal residue" evidence="1">
    <location>
        <position position="1"/>
    </location>
</feature>
<dbReference type="GO" id="GO:0008976">
    <property type="term" value="F:polyphosphate kinase activity"/>
    <property type="evidence" value="ECO:0007669"/>
    <property type="project" value="UniProtKB-EC"/>
</dbReference>
<reference evidence="1" key="1">
    <citation type="submission" date="2020-01" db="EMBL/GenBank/DDBJ databases">
        <title>Insect and environment-associated Actinomycetes.</title>
        <authorList>
            <person name="Currrie C."/>
            <person name="Chevrette M."/>
            <person name="Carlson C."/>
            <person name="Stubbendieck R."/>
            <person name="Wendt-Pienkowski E."/>
        </authorList>
    </citation>
    <scope>NUCLEOTIDE SEQUENCE</scope>
    <source>
        <strain evidence="1">SID7499</strain>
    </source>
</reference>
<dbReference type="PANTHER" id="PTHR30218:SF0">
    <property type="entry name" value="POLYPHOSPHATE KINASE"/>
    <property type="match status" value="1"/>
</dbReference>
<feature type="non-terminal residue" evidence="1">
    <location>
        <position position="81"/>
    </location>
</feature>
<dbReference type="SUPFAM" id="SSF143724">
    <property type="entry name" value="PHP14-like"/>
    <property type="match status" value="1"/>
</dbReference>
<comment type="caution">
    <text evidence="1">The sequence shown here is derived from an EMBL/GenBank/DDBJ whole genome shotgun (WGS) entry which is preliminary data.</text>
</comment>
<sequence>LLVRELKVSDAEVYPLPGPLDLTGLFAIASLDRPELKYPKFVAGTHRDLAEVESASAPDIFAALRERDVLLHHPYDSFSTS</sequence>
<dbReference type="EMBL" id="JAAGMN010004431">
    <property type="protein sequence ID" value="NEE13036.1"/>
    <property type="molecule type" value="Genomic_DNA"/>
</dbReference>